<feature type="domain" description="HMG box" evidence="10">
    <location>
        <begin position="12"/>
        <end position="82"/>
    </location>
</feature>
<dbReference type="FunFam" id="1.10.30.10:FF:000016">
    <property type="entry name" value="FACT complex subunit SSRP1"/>
    <property type="match status" value="1"/>
</dbReference>
<evidence type="ECO:0000256" key="5">
    <source>
        <dbReference type="ARBA" id="ARBA00022737"/>
    </source>
</evidence>
<evidence type="ECO:0000256" key="6">
    <source>
        <dbReference type="ARBA" id="ARBA00023125"/>
    </source>
</evidence>
<evidence type="ECO:0000256" key="4">
    <source>
        <dbReference type="ARBA" id="ARBA00022454"/>
    </source>
</evidence>
<reference evidence="11 12" key="1">
    <citation type="journal article" date="2018" name="Sci. Rep.">
        <title>Genomic signatures of local adaptation to the degree of environmental predictability in rotifers.</title>
        <authorList>
            <person name="Franch-Gras L."/>
            <person name="Hahn C."/>
            <person name="Garcia-Roger E.M."/>
            <person name="Carmona M.J."/>
            <person name="Serra M."/>
            <person name="Gomez A."/>
        </authorList>
    </citation>
    <scope>NUCLEOTIDE SEQUENCE [LARGE SCALE GENOMIC DNA]</scope>
    <source>
        <strain evidence="11">HYR1</strain>
    </source>
</reference>
<dbReference type="PRINTS" id="PR00886">
    <property type="entry name" value="HIGHMOBLTY12"/>
</dbReference>
<comment type="caution">
    <text evidence="11">The sequence shown here is derived from an EMBL/GenBank/DDBJ whole genome shotgun (WGS) entry which is preliminary data.</text>
</comment>
<dbReference type="GO" id="GO:0003677">
    <property type="term" value="F:DNA binding"/>
    <property type="evidence" value="ECO:0007669"/>
    <property type="project" value="UniProtKB-UniRule"/>
</dbReference>
<dbReference type="GO" id="GO:0005634">
    <property type="term" value="C:nucleus"/>
    <property type="evidence" value="ECO:0007669"/>
    <property type="project" value="UniProtKB-SubCell"/>
</dbReference>
<dbReference type="InterPro" id="IPR036910">
    <property type="entry name" value="HMG_box_dom_sf"/>
</dbReference>
<protein>
    <submittedName>
        <fullName evidence="11">High mobility group DSP1</fullName>
    </submittedName>
</protein>
<proteinExistence type="inferred from homology"/>
<feature type="compositionally biased region" description="Basic and acidic residues" evidence="9">
    <location>
        <begin position="145"/>
        <end position="169"/>
    </location>
</feature>
<gene>
    <name evidence="11" type="ORF">BpHYR1_027355</name>
</gene>
<feature type="non-terminal residue" evidence="11">
    <location>
        <position position="1"/>
    </location>
</feature>
<keyword evidence="4" id="KW-0158">Chromosome</keyword>
<dbReference type="Pfam" id="PF00505">
    <property type="entry name" value="HMG_box"/>
    <property type="match status" value="1"/>
</dbReference>
<evidence type="ECO:0000256" key="1">
    <source>
        <dbReference type="ARBA" id="ARBA00004123"/>
    </source>
</evidence>
<keyword evidence="7 8" id="KW-0539">Nucleus</keyword>
<feature type="region of interest" description="Disordered" evidence="9">
    <location>
        <begin position="83"/>
        <end position="102"/>
    </location>
</feature>
<dbReference type="FunFam" id="1.10.30.10:FF:000013">
    <property type="entry name" value="High mobility group protein B3"/>
    <property type="match status" value="1"/>
</dbReference>
<evidence type="ECO:0000313" key="12">
    <source>
        <dbReference type="Proteomes" id="UP000276133"/>
    </source>
</evidence>
<dbReference type="EMBL" id="REGN01005508">
    <property type="protein sequence ID" value="RNA13094.1"/>
    <property type="molecule type" value="Genomic_DNA"/>
</dbReference>
<evidence type="ECO:0000256" key="8">
    <source>
        <dbReference type="PROSITE-ProRule" id="PRU00267"/>
    </source>
</evidence>
<dbReference type="AlphaFoldDB" id="A0A3M7QPU3"/>
<dbReference type="SUPFAM" id="SSF47095">
    <property type="entry name" value="HMG-box"/>
    <property type="match status" value="2"/>
</dbReference>
<sequence length="185" mass="21852">IVKEMDTKTKKPKGRMSAYTFFVQMCREEHRKKHPNENVNFTEFSKKCAERWKQMTDSEKKRFADMAEKDKIRYDKEMASFTPINESVGRKKKKKDPNAPKRPLSAFFLFCADERPNVKALYPQYSVGEAAKELGERWNKVSAEVKGRYEAKAAQEKQRYEREIEDYKKKSASPDVDEEEEDDEK</sequence>
<dbReference type="SMART" id="SM00398">
    <property type="entry name" value="HMG"/>
    <property type="match status" value="2"/>
</dbReference>
<dbReference type="GO" id="GO:0005694">
    <property type="term" value="C:chromosome"/>
    <property type="evidence" value="ECO:0007669"/>
    <property type="project" value="UniProtKB-SubCell"/>
</dbReference>
<dbReference type="OrthoDB" id="1919336at2759"/>
<feature type="domain" description="HMG box" evidence="10">
    <location>
        <begin position="100"/>
        <end position="168"/>
    </location>
</feature>
<dbReference type="Pfam" id="PF09011">
    <property type="entry name" value="HMG_box_2"/>
    <property type="match status" value="1"/>
</dbReference>
<evidence type="ECO:0000256" key="7">
    <source>
        <dbReference type="ARBA" id="ARBA00023242"/>
    </source>
</evidence>
<evidence type="ECO:0000256" key="9">
    <source>
        <dbReference type="SAM" id="MobiDB-lite"/>
    </source>
</evidence>
<feature type="DNA-binding region" description="HMG box" evidence="8">
    <location>
        <begin position="100"/>
        <end position="168"/>
    </location>
</feature>
<evidence type="ECO:0000256" key="2">
    <source>
        <dbReference type="ARBA" id="ARBA00004286"/>
    </source>
</evidence>
<dbReference type="InterPro" id="IPR009071">
    <property type="entry name" value="HMG_box_dom"/>
</dbReference>
<name>A0A3M7QPU3_BRAPC</name>
<dbReference type="Gene3D" id="1.10.30.10">
    <property type="entry name" value="High mobility group box domain"/>
    <property type="match status" value="2"/>
</dbReference>
<dbReference type="InterPro" id="IPR050342">
    <property type="entry name" value="HMGB"/>
</dbReference>
<feature type="DNA-binding region" description="HMG box" evidence="8">
    <location>
        <begin position="12"/>
        <end position="82"/>
    </location>
</feature>
<comment type="subcellular location">
    <subcellularLocation>
        <location evidence="2">Chromosome</location>
    </subcellularLocation>
    <subcellularLocation>
        <location evidence="1">Nucleus</location>
    </subcellularLocation>
</comment>
<evidence type="ECO:0000256" key="3">
    <source>
        <dbReference type="ARBA" id="ARBA00008774"/>
    </source>
</evidence>
<feature type="compositionally biased region" description="Acidic residues" evidence="9">
    <location>
        <begin position="175"/>
        <end position="185"/>
    </location>
</feature>
<comment type="similarity">
    <text evidence="3">Belongs to the HMGB family.</text>
</comment>
<keyword evidence="12" id="KW-1185">Reference proteome</keyword>
<accession>A0A3M7QPU3</accession>
<organism evidence="11 12">
    <name type="scientific">Brachionus plicatilis</name>
    <name type="common">Marine rotifer</name>
    <name type="synonym">Brachionus muelleri</name>
    <dbReference type="NCBI Taxonomy" id="10195"/>
    <lineage>
        <taxon>Eukaryota</taxon>
        <taxon>Metazoa</taxon>
        <taxon>Spiralia</taxon>
        <taxon>Gnathifera</taxon>
        <taxon>Rotifera</taxon>
        <taxon>Eurotatoria</taxon>
        <taxon>Monogononta</taxon>
        <taxon>Pseudotrocha</taxon>
        <taxon>Ploima</taxon>
        <taxon>Brachionidae</taxon>
        <taxon>Brachionus</taxon>
    </lineage>
</organism>
<dbReference type="PANTHER" id="PTHR48112:SF32">
    <property type="entry name" value="HIGH MOBILITY GROUP PROTEIN B3"/>
    <property type="match status" value="1"/>
</dbReference>
<dbReference type="PROSITE" id="PS50118">
    <property type="entry name" value="HMG_BOX_2"/>
    <property type="match status" value="2"/>
</dbReference>
<keyword evidence="6 8" id="KW-0238">DNA-binding</keyword>
<dbReference type="CDD" id="cd21978">
    <property type="entry name" value="HMG-box_HMGB_rpt1"/>
    <property type="match status" value="1"/>
</dbReference>
<feature type="region of interest" description="Disordered" evidence="9">
    <location>
        <begin position="145"/>
        <end position="185"/>
    </location>
</feature>
<dbReference type="PANTHER" id="PTHR48112">
    <property type="entry name" value="HIGH MOBILITY GROUP PROTEIN DSP1"/>
    <property type="match status" value="1"/>
</dbReference>
<dbReference type="STRING" id="10195.A0A3M7QPU3"/>
<keyword evidence="5" id="KW-0677">Repeat</keyword>
<evidence type="ECO:0000313" key="11">
    <source>
        <dbReference type="EMBL" id="RNA13094.1"/>
    </source>
</evidence>
<evidence type="ECO:0000259" key="10">
    <source>
        <dbReference type="PROSITE" id="PS50118"/>
    </source>
</evidence>
<dbReference type="Proteomes" id="UP000276133">
    <property type="component" value="Unassembled WGS sequence"/>
</dbReference>